<feature type="compositionally biased region" description="Low complexity" evidence="1">
    <location>
        <begin position="28"/>
        <end position="47"/>
    </location>
</feature>
<protein>
    <recommendedName>
        <fullName evidence="3">Fibronectin type-III domain-containing protein</fullName>
    </recommendedName>
</protein>
<proteinExistence type="predicted"/>
<dbReference type="AlphaFoldDB" id="X1IBC0"/>
<gene>
    <name evidence="2" type="ORF">S03H2_42962</name>
</gene>
<evidence type="ECO:0008006" key="3">
    <source>
        <dbReference type="Google" id="ProtNLM"/>
    </source>
</evidence>
<dbReference type="EMBL" id="BARU01026765">
    <property type="protein sequence ID" value="GAH66565.1"/>
    <property type="molecule type" value="Genomic_DNA"/>
</dbReference>
<name>X1IBC0_9ZZZZ</name>
<evidence type="ECO:0000256" key="1">
    <source>
        <dbReference type="SAM" id="MobiDB-lite"/>
    </source>
</evidence>
<sequence length="131" mass="13979">ATVISEFNAFTSFNMLRWRSYKTPSKETPAADASGAPTAPTTTPTGGIRQVQLSIAHGGTPPDWGWVIHSTVGTGFTPAYSNVIAVIPTLADPDIYIHSPLEPDTYYYRIMGFNDDGKVGALEAEVDGTAT</sequence>
<feature type="region of interest" description="Disordered" evidence="1">
    <location>
        <begin position="26"/>
        <end position="48"/>
    </location>
</feature>
<evidence type="ECO:0000313" key="2">
    <source>
        <dbReference type="EMBL" id="GAH66565.1"/>
    </source>
</evidence>
<feature type="non-terminal residue" evidence="2">
    <location>
        <position position="1"/>
    </location>
</feature>
<accession>X1IBC0</accession>
<comment type="caution">
    <text evidence="2">The sequence shown here is derived from an EMBL/GenBank/DDBJ whole genome shotgun (WGS) entry which is preliminary data.</text>
</comment>
<organism evidence="2">
    <name type="scientific">marine sediment metagenome</name>
    <dbReference type="NCBI Taxonomy" id="412755"/>
    <lineage>
        <taxon>unclassified sequences</taxon>
        <taxon>metagenomes</taxon>
        <taxon>ecological metagenomes</taxon>
    </lineage>
</organism>
<reference evidence="2" key="1">
    <citation type="journal article" date="2014" name="Front. Microbiol.">
        <title>High frequency of phylogenetically diverse reductive dehalogenase-homologous genes in deep subseafloor sedimentary metagenomes.</title>
        <authorList>
            <person name="Kawai M."/>
            <person name="Futagami T."/>
            <person name="Toyoda A."/>
            <person name="Takaki Y."/>
            <person name="Nishi S."/>
            <person name="Hori S."/>
            <person name="Arai W."/>
            <person name="Tsubouchi T."/>
            <person name="Morono Y."/>
            <person name="Uchiyama I."/>
            <person name="Ito T."/>
            <person name="Fujiyama A."/>
            <person name="Inagaki F."/>
            <person name="Takami H."/>
        </authorList>
    </citation>
    <scope>NUCLEOTIDE SEQUENCE</scope>
    <source>
        <strain evidence="2">Expedition CK06-06</strain>
    </source>
</reference>